<name>A0A2R8ABU5_9RHOB</name>
<accession>A0A2R8ABU5</accession>
<dbReference type="Proteomes" id="UP000244932">
    <property type="component" value="Unassembled WGS sequence"/>
</dbReference>
<sequence>MAVDEERPRTVKVADRGAFFILKISPPEA</sequence>
<keyword evidence="2" id="KW-1185">Reference proteome</keyword>
<evidence type="ECO:0000313" key="1">
    <source>
        <dbReference type="EMBL" id="SPF29719.1"/>
    </source>
</evidence>
<reference evidence="1 2" key="1">
    <citation type="submission" date="2018-03" db="EMBL/GenBank/DDBJ databases">
        <authorList>
            <person name="Keele B.F."/>
        </authorList>
    </citation>
    <scope>NUCLEOTIDE SEQUENCE [LARGE SCALE GENOMIC DNA]</scope>
    <source>
        <strain evidence="1 2">CeCT 8812</strain>
    </source>
</reference>
<proteinExistence type="predicted"/>
<protein>
    <submittedName>
        <fullName evidence="1">Uncharacterized protein</fullName>
    </submittedName>
</protein>
<evidence type="ECO:0000313" key="2">
    <source>
        <dbReference type="Proteomes" id="UP000244932"/>
    </source>
</evidence>
<dbReference type="EMBL" id="OMKW01000002">
    <property type="protein sequence ID" value="SPF29719.1"/>
    <property type="molecule type" value="Genomic_DNA"/>
</dbReference>
<gene>
    <name evidence="1" type="ORF">POI8812_02035</name>
</gene>
<dbReference type="AlphaFoldDB" id="A0A2R8ABU5"/>
<organism evidence="1 2">
    <name type="scientific">Pontivivens insulae</name>
    <dbReference type="NCBI Taxonomy" id="1639689"/>
    <lineage>
        <taxon>Bacteria</taxon>
        <taxon>Pseudomonadati</taxon>
        <taxon>Pseudomonadota</taxon>
        <taxon>Alphaproteobacteria</taxon>
        <taxon>Rhodobacterales</taxon>
        <taxon>Paracoccaceae</taxon>
        <taxon>Pontivivens</taxon>
    </lineage>
</organism>